<protein>
    <submittedName>
        <fullName evidence="3">Uncharacterized protein</fullName>
    </submittedName>
</protein>
<evidence type="ECO:0000313" key="4">
    <source>
        <dbReference type="Proteomes" id="UP000009881"/>
    </source>
</evidence>
<feature type="chain" id="PRO_5003929747" evidence="2">
    <location>
        <begin position="25"/>
        <end position="92"/>
    </location>
</feature>
<dbReference type="STRING" id="1238182.C882_0220"/>
<dbReference type="RefSeq" id="WP_009540880.1">
    <property type="nucleotide sequence ID" value="NZ_ANHY01000011.1"/>
</dbReference>
<sequence>MIVKTIIQGLAAAAVIAAAGLAWAEVAAPPAPPADSATDTGYPTAPERPDDRQTDRMAGGGDTGYLPALLGRPVHDDDDLEERHERGEDDDD</sequence>
<dbReference type="AlphaFoldDB" id="K9GUX8"/>
<dbReference type="Proteomes" id="UP000009881">
    <property type="component" value="Unassembled WGS sequence"/>
</dbReference>
<proteinExistence type="predicted"/>
<keyword evidence="4" id="KW-1185">Reference proteome</keyword>
<accession>K9GUX8</accession>
<feature type="compositionally biased region" description="Basic and acidic residues" evidence="1">
    <location>
        <begin position="81"/>
        <end position="92"/>
    </location>
</feature>
<feature type="region of interest" description="Disordered" evidence="1">
    <location>
        <begin position="28"/>
        <end position="92"/>
    </location>
</feature>
<dbReference type="EMBL" id="ANHY01000011">
    <property type="protein sequence ID" value="EKV29790.1"/>
    <property type="molecule type" value="Genomic_DNA"/>
</dbReference>
<gene>
    <name evidence="3" type="ORF">C882_0220</name>
</gene>
<feature type="signal peptide" evidence="2">
    <location>
        <begin position="1"/>
        <end position="24"/>
    </location>
</feature>
<evidence type="ECO:0000313" key="3">
    <source>
        <dbReference type="EMBL" id="EKV29790.1"/>
    </source>
</evidence>
<organism evidence="3 4">
    <name type="scientific">Caenispirillum salinarum AK4</name>
    <dbReference type="NCBI Taxonomy" id="1238182"/>
    <lineage>
        <taxon>Bacteria</taxon>
        <taxon>Pseudomonadati</taxon>
        <taxon>Pseudomonadota</taxon>
        <taxon>Alphaproteobacteria</taxon>
        <taxon>Rhodospirillales</taxon>
        <taxon>Novispirillaceae</taxon>
        <taxon>Caenispirillum</taxon>
    </lineage>
</organism>
<evidence type="ECO:0000256" key="2">
    <source>
        <dbReference type="SAM" id="SignalP"/>
    </source>
</evidence>
<reference evidence="3 4" key="1">
    <citation type="journal article" date="2013" name="Genome Announc.">
        <title>Draft Genome Sequence of an Alphaproteobacterium, Caenispirillum salinarum AK4(T), Isolated from a Solar Saltern.</title>
        <authorList>
            <person name="Khatri I."/>
            <person name="Singh A."/>
            <person name="Korpole S."/>
            <person name="Pinnaka A.K."/>
            <person name="Subramanian S."/>
        </authorList>
    </citation>
    <scope>NUCLEOTIDE SEQUENCE [LARGE SCALE GENOMIC DNA]</scope>
    <source>
        <strain evidence="3 4">AK4</strain>
    </source>
</reference>
<comment type="caution">
    <text evidence="3">The sequence shown here is derived from an EMBL/GenBank/DDBJ whole genome shotgun (WGS) entry which is preliminary data.</text>
</comment>
<name>K9GUX8_9PROT</name>
<evidence type="ECO:0000256" key="1">
    <source>
        <dbReference type="SAM" id="MobiDB-lite"/>
    </source>
</evidence>
<keyword evidence="2" id="KW-0732">Signal</keyword>